<gene>
    <name evidence="1" type="ORF">KH389_16035</name>
</gene>
<evidence type="ECO:0000313" key="2">
    <source>
        <dbReference type="Proteomes" id="UP000678154"/>
    </source>
</evidence>
<dbReference type="RefSeq" id="WP_153002488.1">
    <property type="nucleotide sequence ID" value="NZ_CP074676.1"/>
</dbReference>
<sequence>MKLGITLQAMLSMDLAYLTGQRPADVRVLRRNYIEGVALGVKQQKTHKKLRALLEVDGVERSLVAMISIILAQNEQ</sequence>
<organism evidence="1 2">
    <name type="scientific">Pseudomonas qingdaonensis</name>
    <dbReference type="NCBI Taxonomy" id="2056231"/>
    <lineage>
        <taxon>Bacteria</taxon>
        <taxon>Pseudomonadati</taxon>
        <taxon>Pseudomonadota</taxon>
        <taxon>Gammaproteobacteria</taxon>
        <taxon>Pseudomonadales</taxon>
        <taxon>Pseudomonadaceae</taxon>
        <taxon>Pseudomonas</taxon>
    </lineage>
</organism>
<protein>
    <submittedName>
        <fullName evidence="1">Uncharacterized protein</fullName>
    </submittedName>
</protein>
<reference evidence="1 2" key="1">
    <citation type="journal article" date="2016" name="J. Hazard. Mater.">
        <title>A newly isolated Pseudomonas putida S-1 strain for batch-mode-propanethiol degradation and continuous treatment of propanethiol-containing waste gas.</title>
        <authorList>
            <person name="Chen D.Z."/>
            <person name="Sun Y.M."/>
            <person name="Han L.M."/>
            <person name="Chen J."/>
            <person name="Ye J.X."/>
            <person name="Chen J.M."/>
        </authorList>
    </citation>
    <scope>NUCLEOTIDE SEQUENCE [LARGE SCALE GENOMIC DNA]</scope>
    <source>
        <strain evidence="1 2">S-1</strain>
    </source>
</reference>
<keyword evidence="2" id="KW-1185">Reference proteome</keyword>
<evidence type="ECO:0000313" key="1">
    <source>
        <dbReference type="EMBL" id="QVL16927.1"/>
    </source>
</evidence>
<name>A0ABX8DKU7_9PSED</name>
<accession>A0ABX8DKU7</accession>
<dbReference type="EMBL" id="CP074676">
    <property type="protein sequence ID" value="QVL16927.1"/>
    <property type="molecule type" value="Genomic_DNA"/>
</dbReference>
<dbReference type="GeneID" id="87481773"/>
<proteinExistence type="predicted"/>
<dbReference type="Proteomes" id="UP000678154">
    <property type="component" value="Chromosome"/>
</dbReference>